<name>F9FNA1_FUSOF</name>
<organism evidence="1">
    <name type="scientific">Fusarium oxysporum (strain Fo5176)</name>
    <name type="common">Fusarium vascular wilt</name>
    <dbReference type="NCBI Taxonomy" id="660025"/>
    <lineage>
        <taxon>Eukaryota</taxon>
        <taxon>Fungi</taxon>
        <taxon>Dikarya</taxon>
        <taxon>Ascomycota</taxon>
        <taxon>Pezizomycotina</taxon>
        <taxon>Sordariomycetes</taxon>
        <taxon>Hypocreomycetidae</taxon>
        <taxon>Hypocreales</taxon>
        <taxon>Nectriaceae</taxon>
        <taxon>Fusarium</taxon>
        <taxon>Fusarium oxysporum species complex</taxon>
    </lineage>
</organism>
<sequence>MPATSRGTRKGLVSSWLVKKKFDGKVLEDIKINSTTIDIVINY</sequence>
<gene>
    <name evidence="1" type="ORF">FOXB_07881</name>
</gene>
<proteinExistence type="predicted"/>
<evidence type="ECO:0000313" key="1">
    <source>
        <dbReference type="EMBL" id="EGU81603.1"/>
    </source>
</evidence>
<comment type="caution">
    <text evidence="1">The sequence shown here is derived from an EMBL/GenBank/DDBJ whole genome shotgun (WGS) entry which is preliminary data.</text>
</comment>
<protein>
    <submittedName>
        <fullName evidence="1">Uncharacterized protein</fullName>
    </submittedName>
</protein>
<reference evidence="1" key="1">
    <citation type="journal article" date="2012" name="Mol. Plant Microbe Interact.">
        <title>A highly conserved effector in Fusarium oxysporum is required for full virulence on Arabidopsis.</title>
        <authorList>
            <person name="Thatcher L.F."/>
            <person name="Gardiner D.M."/>
            <person name="Kazan K."/>
            <person name="Manners J."/>
        </authorList>
    </citation>
    <scope>NUCLEOTIDE SEQUENCE [LARGE SCALE GENOMIC DNA]</scope>
    <source>
        <strain evidence="1">Fo5176</strain>
    </source>
</reference>
<dbReference type="EMBL" id="AFQF01002370">
    <property type="protein sequence ID" value="EGU81603.1"/>
    <property type="molecule type" value="Genomic_DNA"/>
</dbReference>
<dbReference type="AlphaFoldDB" id="F9FNA1"/>
<accession>F9FNA1</accession>